<evidence type="ECO:0000256" key="6">
    <source>
        <dbReference type="ARBA" id="ARBA00023098"/>
    </source>
</evidence>
<evidence type="ECO:0000256" key="2">
    <source>
        <dbReference type="ARBA" id="ARBA00005928"/>
    </source>
</evidence>
<feature type="transmembrane region" description="Helical" evidence="9">
    <location>
        <begin position="475"/>
        <end position="493"/>
    </location>
</feature>
<dbReference type="FunFam" id="3.40.50.720:FF:000143">
    <property type="entry name" value="Fatty acyl-CoA reductase"/>
    <property type="match status" value="1"/>
</dbReference>
<dbReference type="Pfam" id="PF07993">
    <property type="entry name" value="NAD_binding_4"/>
    <property type="match status" value="1"/>
</dbReference>
<keyword evidence="9" id="KW-0521">NADP</keyword>
<evidence type="ECO:0000256" key="5">
    <source>
        <dbReference type="ARBA" id="ARBA00022989"/>
    </source>
</evidence>
<proteinExistence type="evidence at transcript level"/>
<dbReference type="Pfam" id="PF03015">
    <property type="entry name" value="Sterile"/>
    <property type="match status" value="1"/>
</dbReference>
<dbReference type="PANTHER" id="PTHR11011">
    <property type="entry name" value="MALE STERILITY PROTEIN 2-RELATED"/>
    <property type="match status" value="1"/>
</dbReference>
<evidence type="ECO:0000256" key="8">
    <source>
        <dbReference type="ARBA" id="ARBA00052530"/>
    </source>
</evidence>
<dbReference type="OrthoDB" id="429813at2759"/>
<dbReference type="GO" id="GO:0035336">
    <property type="term" value="P:long-chain fatty-acyl-CoA metabolic process"/>
    <property type="evidence" value="ECO:0007669"/>
    <property type="project" value="TreeGrafter"/>
</dbReference>
<keyword evidence="7 9" id="KW-0472">Membrane</keyword>
<evidence type="ECO:0000256" key="1">
    <source>
        <dbReference type="ARBA" id="ARBA00004141"/>
    </source>
</evidence>
<feature type="domain" description="Thioester reductase (TE)" evidence="11">
    <location>
        <begin position="23"/>
        <end position="295"/>
    </location>
</feature>
<dbReference type="CDD" id="cd05236">
    <property type="entry name" value="FAR-N_SDR_e"/>
    <property type="match status" value="1"/>
</dbReference>
<comment type="subcellular location">
    <subcellularLocation>
        <location evidence="1">Membrane</location>
        <topology evidence="1">Multi-pass membrane protein</topology>
    </subcellularLocation>
</comment>
<dbReference type="OMA" id="DYVECET"/>
<comment type="catalytic activity">
    <reaction evidence="8 9">
        <text>a long-chain fatty acyl-CoA + 2 NADPH + 2 H(+) = a long-chain primary fatty alcohol + 2 NADP(+) + CoA</text>
        <dbReference type="Rhea" id="RHEA:52716"/>
        <dbReference type="ChEBI" id="CHEBI:15378"/>
        <dbReference type="ChEBI" id="CHEBI:57287"/>
        <dbReference type="ChEBI" id="CHEBI:57783"/>
        <dbReference type="ChEBI" id="CHEBI:58349"/>
        <dbReference type="ChEBI" id="CHEBI:77396"/>
        <dbReference type="ChEBI" id="CHEBI:83139"/>
        <dbReference type="EC" id="1.2.1.84"/>
    </reaction>
</comment>
<dbReference type="InterPro" id="IPR026055">
    <property type="entry name" value="FAR"/>
</dbReference>
<dbReference type="Gene3D" id="3.40.50.720">
    <property type="entry name" value="NAD(P)-binding Rossmann-like Domain"/>
    <property type="match status" value="1"/>
</dbReference>
<dbReference type="PANTHER" id="PTHR11011:SF45">
    <property type="entry name" value="FATTY ACYL-COA REDUCTASE CG8306-RELATED"/>
    <property type="match status" value="1"/>
</dbReference>
<comment type="similarity">
    <text evidence="2 9">Belongs to the fatty acyl-CoA reductase family.</text>
</comment>
<evidence type="ECO:0000313" key="12">
    <source>
        <dbReference type="EMBL" id="CDG68424.1"/>
    </source>
</evidence>
<evidence type="ECO:0000256" key="4">
    <source>
        <dbReference type="ARBA" id="ARBA00022692"/>
    </source>
</evidence>
<evidence type="ECO:0000259" key="10">
    <source>
        <dbReference type="Pfam" id="PF03015"/>
    </source>
</evidence>
<feature type="transmembrane region" description="Helical" evidence="9">
    <location>
        <begin position="361"/>
        <end position="382"/>
    </location>
</feature>
<evidence type="ECO:0000256" key="3">
    <source>
        <dbReference type="ARBA" id="ARBA00022516"/>
    </source>
</evidence>
<dbReference type="AlphaFoldDB" id="T2M8I6"/>
<evidence type="ECO:0000256" key="9">
    <source>
        <dbReference type="RuleBase" id="RU363097"/>
    </source>
</evidence>
<comment type="function">
    <text evidence="9">Catalyzes the reduction of fatty acyl-CoA to fatty alcohols.</text>
</comment>
<dbReference type="GO" id="GO:0005777">
    <property type="term" value="C:peroxisome"/>
    <property type="evidence" value="ECO:0007669"/>
    <property type="project" value="TreeGrafter"/>
</dbReference>
<dbReference type="CDD" id="cd09071">
    <property type="entry name" value="FAR_C"/>
    <property type="match status" value="1"/>
</dbReference>
<keyword evidence="4 9" id="KW-0812">Transmembrane</keyword>
<dbReference type="InterPro" id="IPR013120">
    <property type="entry name" value="FAR_NAD-bd"/>
</dbReference>
<keyword evidence="3 9" id="KW-0444">Lipid biosynthesis</keyword>
<feature type="domain" description="Fatty acyl-CoA reductase C-terminal" evidence="10">
    <location>
        <begin position="367"/>
        <end position="458"/>
    </location>
</feature>
<keyword evidence="6 9" id="KW-0443">Lipid metabolism</keyword>
<dbReference type="InterPro" id="IPR036291">
    <property type="entry name" value="NAD(P)-bd_dom_sf"/>
</dbReference>
<dbReference type="SUPFAM" id="SSF51735">
    <property type="entry name" value="NAD(P)-binding Rossmann-fold domains"/>
    <property type="match status" value="1"/>
</dbReference>
<reference evidence="12" key="1">
    <citation type="journal article" date="2013" name="Genome Biol. Evol.">
        <title>Punctuated emergences of genetic and phenotypic innovations in eumetazoan, bilaterian, euteleostome, and hominidae ancestors.</title>
        <authorList>
            <person name="Wenger Y."/>
            <person name="Galliot B."/>
        </authorList>
    </citation>
    <scope>NUCLEOTIDE SEQUENCE</scope>
    <source>
        <tissue evidence="12">Whole animals</tissue>
    </source>
</reference>
<dbReference type="EC" id="1.2.1.84" evidence="9"/>
<gene>
    <name evidence="12" type="primary">FAR1</name>
</gene>
<dbReference type="GO" id="GO:0080019">
    <property type="term" value="F:alcohol-forming very long-chain fatty acyl-CoA reductase activity"/>
    <property type="evidence" value="ECO:0007669"/>
    <property type="project" value="InterPro"/>
</dbReference>
<name>T2M8I6_HYDVU</name>
<dbReference type="GO" id="GO:0102965">
    <property type="term" value="F:alcohol-forming long-chain fatty acyl-CoA reductase activity"/>
    <property type="evidence" value="ECO:0007669"/>
    <property type="project" value="UniProtKB-EC"/>
</dbReference>
<evidence type="ECO:0000259" key="11">
    <source>
        <dbReference type="Pfam" id="PF07993"/>
    </source>
</evidence>
<dbReference type="EMBL" id="HAAD01002192">
    <property type="protein sequence ID" value="CDG68424.1"/>
    <property type="molecule type" value="mRNA"/>
</dbReference>
<dbReference type="KEGG" id="hmg:100202061"/>
<dbReference type="InterPro" id="IPR033640">
    <property type="entry name" value="FAR_C"/>
</dbReference>
<accession>T2M8I6</accession>
<evidence type="ECO:0000256" key="7">
    <source>
        <dbReference type="ARBA" id="ARBA00023136"/>
    </source>
</evidence>
<keyword evidence="5 9" id="KW-1133">Transmembrane helix</keyword>
<organism evidence="12">
    <name type="scientific">Hydra vulgaris</name>
    <name type="common">Hydra</name>
    <name type="synonym">Hydra attenuata</name>
    <dbReference type="NCBI Taxonomy" id="6087"/>
    <lineage>
        <taxon>Eukaryota</taxon>
        <taxon>Metazoa</taxon>
        <taxon>Cnidaria</taxon>
        <taxon>Hydrozoa</taxon>
        <taxon>Hydroidolina</taxon>
        <taxon>Anthoathecata</taxon>
        <taxon>Aplanulata</taxon>
        <taxon>Hydridae</taxon>
        <taxon>Hydra</taxon>
    </lineage>
</organism>
<protein>
    <recommendedName>
        <fullName evidence="9">Fatty acyl-CoA reductase</fullName>
        <ecNumber evidence="9">1.2.1.84</ecNumber>
    </recommendedName>
</protein>
<dbReference type="GO" id="GO:0016020">
    <property type="term" value="C:membrane"/>
    <property type="evidence" value="ECO:0007669"/>
    <property type="project" value="UniProtKB-SubCell"/>
</dbReference>
<sequence>MNFPDTFLNLTIPQYYAGKSVFLTGGTGFIGKVLVEKLLRGCPEIKNIYLMIRPKKGMSCEERLSKILKCPLFDKLNSINSDAINKVIPIPGDVVHKSLGISCEERKILCENVEIIIHSAATVRFDEPIRVAMEMNVIGVIEMLKLAAEMKKLKVFCHISTAYSQCNLKKEVEIKEQFYPVFAEAEKIINVMQWMTDDMLNSLTKSLLGGYPNTYTFTKALAEDYLKRNASDLPLIIVRPSIVTASLSDPVPGWVDNFFGISGVIAAVGKGVLRTIHAPKVKNDMVPVDLVSNCIISGVWYYGVSQLSQPLICNCTSGNVNPSYFVNMDKTCSEALYAYPFNSIVRRPNFAFAASKFMNRYWQVISHYIPAIIADGLSILVGSKPRFMNLYRSIDNNLSILEFFIFNEWKWGNQEYNRILKALPDEDRENFDFDMRRIDWEKYYQSITLGVKLYLIKDDLKELPKARRLHKRYKLVRWLSSLLITMLSCRFFFLKSERFRMLWFEALFAIYKFLQFFKIASFNA</sequence>
<keyword evidence="9" id="KW-0560">Oxidoreductase</keyword>